<dbReference type="Pfam" id="PF13193">
    <property type="entry name" value="AMP-binding_C"/>
    <property type="match status" value="1"/>
</dbReference>
<name>A0A4P6ETY2_9BACL</name>
<dbReference type="Gene3D" id="3.30.300.30">
    <property type="match status" value="1"/>
</dbReference>
<dbReference type="InterPro" id="IPR025110">
    <property type="entry name" value="AMP-bd_C"/>
</dbReference>
<evidence type="ECO:0000259" key="5">
    <source>
        <dbReference type="PROSITE" id="PS50075"/>
    </source>
</evidence>
<dbReference type="PANTHER" id="PTHR44845">
    <property type="entry name" value="CARRIER DOMAIN-CONTAINING PROTEIN"/>
    <property type="match status" value="1"/>
</dbReference>
<dbReference type="PROSITE" id="PS50075">
    <property type="entry name" value="CARRIER"/>
    <property type="match status" value="1"/>
</dbReference>
<dbReference type="Pfam" id="PF00501">
    <property type="entry name" value="AMP-binding"/>
    <property type="match status" value="1"/>
</dbReference>
<dbReference type="InterPro" id="IPR006162">
    <property type="entry name" value="Ppantetheine_attach_site"/>
</dbReference>
<dbReference type="InterPro" id="IPR013120">
    <property type="entry name" value="FAR_NAD-bd"/>
</dbReference>
<dbReference type="GO" id="GO:0031177">
    <property type="term" value="F:phosphopantetheine binding"/>
    <property type="evidence" value="ECO:0007669"/>
    <property type="project" value="InterPro"/>
</dbReference>
<dbReference type="RefSeq" id="WP_129437303.1">
    <property type="nucleotide sequence ID" value="NZ_CP035492.1"/>
</dbReference>
<dbReference type="InterPro" id="IPR010071">
    <property type="entry name" value="AA_adenyl_dom"/>
</dbReference>
<keyword evidence="7" id="KW-1185">Reference proteome</keyword>
<dbReference type="Gene3D" id="1.10.1200.10">
    <property type="entry name" value="ACP-like"/>
    <property type="match status" value="1"/>
</dbReference>
<proteinExistence type="inferred from homology"/>
<reference evidence="6 7" key="1">
    <citation type="submission" date="2019-01" db="EMBL/GenBank/DDBJ databases">
        <title>Genome sequencing of strain FW100M-2.</title>
        <authorList>
            <person name="Heo J."/>
            <person name="Kim S.-J."/>
            <person name="Kim J.-S."/>
            <person name="Hong S.-B."/>
            <person name="Kwon S.-W."/>
        </authorList>
    </citation>
    <scope>NUCLEOTIDE SEQUENCE [LARGE SCALE GENOMIC DNA]</scope>
    <source>
        <strain evidence="6 7">FW100M-2</strain>
    </source>
</reference>
<dbReference type="FunFam" id="3.40.50.980:FF:000001">
    <property type="entry name" value="Non-ribosomal peptide synthetase"/>
    <property type="match status" value="1"/>
</dbReference>
<feature type="domain" description="Carrier" evidence="5">
    <location>
        <begin position="544"/>
        <end position="618"/>
    </location>
</feature>
<evidence type="ECO:0000313" key="7">
    <source>
        <dbReference type="Proteomes" id="UP000293568"/>
    </source>
</evidence>
<evidence type="ECO:0000256" key="4">
    <source>
        <dbReference type="ARBA" id="ARBA00023194"/>
    </source>
</evidence>
<gene>
    <name evidence="6" type="ORF">ET464_00540</name>
</gene>
<dbReference type="SMART" id="SM00823">
    <property type="entry name" value="PKS_PP"/>
    <property type="match status" value="1"/>
</dbReference>
<dbReference type="InterPro" id="IPR000873">
    <property type="entry name" value="AMP-dep_synth/lig_dom"/>
</dbReference>
<dbReference type="Pfam" id="PF07993">
    <property type="entry name" value="NAD_binding_4"/>
    <property type="match status" value="1"/>
</dbReference>
<dbReference type="EMBL" id="CP035492">
    <property type="protein sequence ID" value="QAY65099.1"/>
    <property type="molecule type" value="Genomic_DNA"/>
</dbReference>
<dbReference type="PROSITE" id="PS00012">
    <property type="entry name" value="PHOSPHOPANTETHEINE"/>
    <property type="match status" value="1"/>
</dbReference>
<keyword evidence="3" id="KW-0597">Phosphoprotein</keyword>
<dbReference type="SUPFAM" id="SSF47336">
    <property type="entry name" value="ACP-like"/>
    <property type="match status" value="1"/>
</dbReference>
<dbReference type="Gene3D" id="2.30.38.10">
    <property type="entry name" value="Luciferase, Domain 3"/>
    <property type="match status" value="1"/>
</dbReference>
<keyword evidence="4" id="KW-0045">Antibiotic biosynthesis</keyword>
<dbReference type="GO" id="GO:0017000">
    <property type="term" value="P:antibiotic biosynthetic process"/>
    <property type="evidence" value="ECO:0007669"/>
    <property type="project" value="UniProtKB-KW"/>
</dbReference>
<dbReference type="InterPro" id="IPR009081">
    <property type="entry name" value="PP-bd_ACP"/>
</dbReference>
<evidence type="ECO:0000256" key="3">
    <source>
        <dbReference type="ARBA" id="ARBA00022553"/>
    </source>
</evidence>
<dbReference type="Gene3D" id="3.40.50.720">
    <property type="entry name" value="NAD(P)-binding Rossmann-like Domain"/>
    <property type="match status" value="1"/>
</dbReference>
<evidence type="ECO:0000256" key="1">
    <source>
        <dbReference type="ARBA" id="ARBA00006432"/>
    </source>
</evidence>
<dbReference type="InterPro" id="IPR020806">
    <property type="entry name" value="PKS_PP-bd"/>
</dbReference>
<dbReference type="NCBIfam" id="TIGR01733">
    <property type="entry name" value="AA-adenyl-dom"/>
    <property type="match status" value="1"/>
</dbReference>
<sequence length="1015" mass="112266">MISNLREKRIAKVIYGPEEQYGDRESLKSLFERSVSLHSGKTAISFGEQEMTYSELGDATAKVARLLQDHGLMKGDFVGIYMERSMETVISIFGVLRAGGVYVPIDPEHPLERTKHVAGNSSCKYILTKDEYEAKAKSLTSNTSAASVLSISGLPAWPVRAVKPVTVHPDDMAYVIYTSGSTGLPKGAMLNHRGVVNLCHSVSKTLNLTADDVVTQFSTFSFDAAVFDTFNALLKGAHLAMLTKEEQLSPEALADRVYQRQATFLFCLPTSVFNRMAENIPDSDAYKLSSIQVVLVAGEALLSDYVRKFQNKFGSGMTIVNGYGPTECTVCATMYPIKGYWDKSSVSVPIGYPLGNYNLYVVKEDGSLADPGESGELYIESVGLARGYLNMPDKTAESFIRNPFVDDPRSIVYKTGDIVKVLEDGGLEFLFRKDGQLKLRGFRIEIGEIENALSKHPGILDAVVVPIKEGGTVKHLSCFYSETAGVSVTSVKEHLKQYVPGYMIPSYFYKLPEIPLAPTGKVDRGRLALMDHPDQAERDEGYEPPAGTAEQAIAEVWKEVLKLSEISRSANFFDLGGDSLAVIEVLSHLKLDYFQLRISDLYRYQTIKDLAAYAGALADREEEEETDIADYYDLTEMPKLPEVRLAGSDGLGRDVLITGATGYLGSHLAYELLTATQAHVHLLVRAKNGCAGKRRLIETFDHYFGQGVYERYASRIHVVEGELTMPDLGVDNLAEVAAGLSSIIHAGADVRHFGNTDHFQAVNVEGTKALLQLVQANPQLAFHFISTVGIPEEIAARGEWAGLQHDAELFYKLQSDNVYTNSKLQAERAVAEAIQQGLPCRVGNLSCHSETGRFQNNINENFFYRMIKGFLLLKKVPEVNSFVDITPIDFASRFIVQLAKEPVMGSVYHICNPVQVHFNEVISLLMQEGYELEAVPVKAFRQWVLSRGNAVSEEGVQLVMAYLDGDGLYNADFKYSSERSFAKAQRIGQPPEIEILMKRLVQYAAETGYFPLPSR</sequence>
<keyword evidence="2" id="KW-0596">Phosphopantetheine</keyword>
<organism evidence="6 7">
    <name type="scientific">Paenibacillus protaetiae</name>
    <dbReference type="NCBI Taxonomy" id="2509456"/>
    <lineage>
        <taxon>Bacteria</taxon>
        <taxon>Bacillati</taxon>
        <taxon>Bacillota</taxon>
        <taxon>Bacilli</taxon>
        <taxon>Bacillales</taxon>
        <taxon>Paenibacillaceae</taxon>
        <taxon>Paenibacillus</taxon>
    </lineage>
</organism>
<dbReference type="InterPro" id="IPR020845">
    <property type="entry name" value="AMP-binding_CS"/>
</dbReference>
<dbReference type="SUPFAM" id="SSF51735">
    <property type="entry name" value="NAD(P)-binding Rossmann-fold domains"/>
    <property type="match status" value="1"/>
</dbReference>
<protein>
    <submittedName>
        <fullName evidence="6">Amino acid adenylation domain-containing protein</fullName>
    </submittedName>
</protein>
<dbReference type="PANTHER" id="PTHR44845:SF7">
    <property type="entry name" value="PLIPASTATIN SYNTHASE SUBUNIT D"/>
    <property type="match status" value="1"/>
</dbReference>
<dbReference type="InterPro" id="IPR036736">
    <property type="entry name" value="ACP-like_sf"/>
</dbReference>
<dbReference type="AlphaFoldDB" id="A0A4P6ETY2"/>
<dbReference type="CDD" id="cd05930">
    <property type="entry name" value="A_NRPS"/>
    <property type="match status" value="1"/>
</dbReference>
<dbReference type="PROSITE" id="PS00455">
    <property type="entry name" value="AMP_BINDING"/>
    <property type="match status" value="1"/>
</dbReference>
<comment type="similarity">
    <text evidence="1">Belongs to the ATP-dependent AMP-binding enzyme family.</text>
</comment>
<evidence type="ECO:0000256" key="2">
    <source>
        <dbReference type="ARBA" id="ARBA00022450"/>
    </source>
</evidence>
<dbReference type="Proteomes" id="UP000293568">
    <property type="component" value="Chromosome"/>
</dbReference>
<dbReference type="OrthoDB" id="9765680at2"/>
<dbReference type="InterPro" id="IPR036291">
    <property type="entry name" value="NAD(P)-bd_dom_sf"/>
</dbReference>
<dbReference type="KEGG" id="pprt:ET464_00540"/>
<dbReference type="Pfam" id="PF00550">
    <property type="entry name" value="PP-binding"/>
    <property type="match status" value="1"/>
</dbReference>
<accession>A0A4P6ETY2</accession>
<dbReference type="InterPro" id="IPR045851">
    <property type="entry name" value="AMP-bd_C_sf"/>
</dbReference>
<dbReference type="SUPFAM" id="SSF56801">
    <property type="entry name" value="Acetyl-CoA synthetase-like"/>
    <property type="match status" value="1"/>
</dbReference>
<evidence type="ECO:0000313" key="6">
    <source>
        <dbReference type="EMBL" id="QAY65099.1"/>
    </source>
</evidence>
<dbReference type="Gene3D" id="3.40.50.980">
    <property type="match status" value="2"/>
</dbReference>